<feature type="region of interest" description="Disordered" evidence="1">
    <location>
        <begin position="1263"/>
        <end position="1388"/>
    </location>
</feature>
<feature type="compositionally biased region" description="Low complexity" evidence="1">
    <location>
        <begin position="1279"/>
        <end position="1289"/>
    </location>
</feature>
<dbReference type="InterPro" id="IPR024975">
    <property type="entry name" value="NOV_C"/>
</dbReference>
<evidence type="ECO:0000259" key="3">
    <source>
        <dbReference type="Pfam" id="PF25794"/>
    </source>
</evidence>
<dbReference type="InterPro" id="IPR058210">
    <property type="entry name" value="SACS/Nov_dom"/>
</dbReference>
<feature type="compositionally biased region" description="Basic and acidic residues" evidence="1">
    <location>
        <begin position="1350"/>
        <end position="1368"/>
    </location>
</feature>
<dbReference type="PANTHER" id="PTHR46919">
    <property type="entry name" value="ZINC FINGER, C3HC4 TYPE (RING FINGER) FAMILY PROTEIN"/>
    <property type="match status" value="1"/>
</dbReference>
<evidence type="ECO:0000313" key="4">
    <source>
        <dbReference type="EMBL" id="RII75066.1"/>
    </source>
</evidence>
<accession>A0A399M276</accession>
<feature type="compositionally biased region" description="Acidic residues" evidence="1">
    <location>
        <begin position="1268"/>
        <end position="1278"/>
    </location>
</feature>
<dbReference type="Pfam" id="PF13020">
    <property type="entry name" value="NOV_C"/>
    <property type="match status" value="1"/>
</dbReference>
<name>A0A399M276_9PSED</name>
<gene>
    <name evidence="4" type="ORF">D0894_23700</name>
</gene>
<dbReference type="SUPFAM" id="SSF55874">
    <property type="entry name" value="ATPase domain of HSP90 chaperone/DNA topoisomerase II/histidine kinase"/>
    <property type="match status" value="1"/>
</dbReference>
<comment type="caution">
    <text evidence="4">The sequence shown here is derived from an EMBL/GenBank/DDBJ whole genome shotgun (WGS) entry which is preliminary data.</text>
</comment>
<dbReference type="PANTHER" id="PTHR46919:SF2">
    <property type="entry name" value="SACSIN"/>
    <property type="match status" value="1"/>
</dbReference>
<dbReference type="Proteomes" id="UP000265875">
    <property type="component" value="Unassembled WGS sequence"/>
</dbReference>
<feature type="domain" description="Sacsin/Nov" evidence="3">
    <location>
        <begin position="29"/>
        <end position="137"/>
    </location>
</feature>
<dbReference type="Pfam" id="PF25794">
    <property type="entry name" value="SACS"/>
    <property type="match status" value="1"/>
</dbReference>
<dbReference type="NCBIfam" id="NF047352">
    <property type="entry name" value="P_loop_sacsin"/>
    <property type="match status" value="1"/>
</dbReference>
<evidence type="ECO:0000256" key="1">
    <source>
        <dbReference type="SAM" id="MobiDB-lite"/>
    </source>
</evidence>
<feature type="domain" description="Protein NO VEIN C-terminal" evidence="2">
    <location>
        <begin position="1420"/>
        <end position="1506"/>
    </location>
</feature>
<protein>
    <submittedName>
        <fullName evidence="4">DUF3684 domain-containing protein</fullName>
    </submittedName>
</protein>
<organism evidence="4 5">
    <name type="scientific">Pseudomonas monteilii</name>
    <dbReference type="NCBI Taxonomy" id="76759"/>
    <lineage>
        <taxon>Bacteria</taxon>
        <taxon>Pseudomonadati</taxon>
        <taxon>Pseudomonadota</taxon>
        <taxon>Gammaproteobacteria</taxon>
        <taxon>Pseudomonadales</taxon>
        <taxon>Pseudomonadaceae</taxon>
        <taxon>Pseudomonas</taxon>
    </lineage>
</organism>
<sequence>MGKEMDQMARPHISGSYTANLLGNIRSHLAGLQGYDVMALELIQNADDAKAESVVFDVTDQGLVVFNSGQFTYCGGLDRPCAFLAEGNYKCDYHRITDVGSGGKLTRGENIGRFGIGFVSTYQVTDHPEIRSAGIKLTLHPEKGQWFIEPLQQPEGTTFFLPWADDPNTDARLALGVSHVSTAHIDQLVDDFQKVLRKSLLFLRHVRTAELRRNGELLLACDLERGDGSDLIVSFHPNGEVEQWYILRADAAESAARLYASHPRLESLGRGTKISIGLRIDPEPLAEGLLYAFLPTEQSTGLPLHINADFFPESDRKAVIFAGHQHEQAWNEMLIDVAATEVARDPEGLLRMLGDVQFWQIMARTFDLSRPSNHPACFKRFWERMLATASQARIAPAQDGDVHVPSGVFFPDKALNSAQVSALKEVGGQVITEDLRPFRTAVNQLGSPFLTFERLVGLLEQAMSPQAAGAIQVEEERLDGFYRPLWGMINELFPEAITPPPATKAAIQRLQAIPFVVTEDLYAVTISQSFVAPAALEAGRVASLLPRLAIASRHVLGLPKIARQIRQLELGAVVRHIGSLCATDAIEDVIGVEQQELRDLYAMFADLDRYGNVDAAVYQSLRNLPIWLSSRGLIKASQALLPGNFTDPTGQADLLETSVLSASAREFVSSKLGVQTQTIEAFVQNVLPRFFNEEGPLDASKYVRLIGEIANYPALVNDESIRRLLGALPIVPTQDGNWSRPTETYRRTDDLVRILGDATSLWLDTSRVPNTRSVHSFIESIGLRRSPMAEHLVERMLFIAENFLPTEDAKRASSEAFYVLCDRFDEWKEQSFFQDAISSLKRSACFPAIDDAEDWYPANSLYAPYRAEAFSSQASVLDFRNMARLNRDLLKKLNVALEPETSLIINHLRHCVAKKSPAPFTTYQILNERSKDEGSSISTLSGEPFIFIESQKSYVRSNQLFWMPQQLGRYAFTIPGNLEAFKPLFNAIGVKNVPEGRDYIDILLDIVAEYFEQSKPITGPDRSVYEACLIGIATSDEREELGTSDIRRLQEAPSILNLMGQPTHPDEVLLQDSEWHAGFFNGELDLALCKPAPELWLILEKIGVRRLSESAEVALEFVDGQKAEEPQLAEKLMERIGILARLLHDKPTTVQKKIREAIWKLKAISHEVVRVQSSVCVVGDGDAVPPRLSEPKRTQAFYDIDTHKLIVERPVVDRSWPHVLNAIFHQLMPEESGNEILKLTGMAGPRMRMSVEEAHQDLTDSGFPHLEAEEDSSSEDDLTSSSLDDLGGTTEPGGQPESKQDGASVDVTKGGERAPNRPGTSEPTGDPKAPPKNVSPLFIGRPQTGSNGAREMELPDGDRTTGHDHRTDSPIGSTERAKRPRPKHKEQWDRRLLSYVRRKQVEFPDAAEQEGSSEHNLAVEVVARAAVCAYERSRGRVAEQMAQTHPGYDIISRNPLTGEDRFIEVKGVNGEWNQTGVGLSRLQFSNALDYGDRYWLYVVEFVSDPEHTRVHAIRSPATQVTSFMFDGNWRDAVAEERDDPALAFIAGARVTHQHFGIGRIESMDLRGSTRVMSIEFETSGRRTVTLNLQTMTVVEDTDDNDHS</sequence>
<evidence type="ECO:0000259" key="2">
    <source>
        <dbReference type="Pfam" id="PF13020"/>
    </source>
</evidence>
<proteinExistence type="predicted"/>
<reference evidence="4 5" key="1">
    <citation type="submission" date="2018-08" db="EMBL/GenBank/DDBJ databases">
        <title>Draft genome sequence of the cyanotroph, Pseudomonas monteilii BCN3.</title>
        <authorList>
            <person name="Jones L.B."/>
            <person name="Kunz D.A."/>
        </authorList>
    </citation>
    <scope>NUCLEOTIDE SEQUENCE [LARGE SCALE GENOMIC DNA]</scope>
    <source>
        <strain evidence="4 5">BCN3</strain>
    </source>
</reference>
<dbReference type="EMBL" id="QWLL01000053">
    <property type="protein sequence ID" value="RII75066.1"/>
    <property type="molecule type" value="Genomic_DNA"/>
</dbReference>
<dbReference type="InterPro" id="IPR036890">
    <property type="entry name" value="HATPase_C_sf"/>
</dbReference>
<evidence type="ECO:0000313" key="5">
    <source>
        <dbReference type="Proteomes" id="UP000265875"/>
    </source>
</evidence>